<accession>A0A975UCA4</accession>
<sequence>MDPTNINTFFHELFSGTYISTLGALLPILSSIWGALIAMRSWYLRRQRTVLDSLEDALKGDNLDTKTKEFLESELAAKRFEKNGYGYAKRELREALIDRSNNYVYGIFTLGSSDLRGCCEVVYYCTEKDSLFLKPGCFIHFTVRIACVILAGVLLSTVWIITGGVLSHNVGFGDTLILLVIDAFTLSAATFYLCQSYPLISYIKMYAIIRKDKSKAEAYLYP</sequence>
<keyword evidence="1" id="KW-0472">Membrane</keyword>
<evidence type="ECO:0000256" key="1">
    <source>
        <dbReference type="SAM" id="Phobius"/>
    </source>
</evidence>
<dbReference type="KEGG" id="vos:KNV97_13645"/>
<dbReference type="AlphaFoldDB" id="A0A975UCA4"/>
<protein>
    <submittedName>
        <fullName evidence="2">Uncharacterized protein</fullName>
    </submittedName>
</protein>
<feature type="transmembrane region" description="Helical" evidence="1">
    <location>
        <begin position="176"/>
        <end position="194"/>
    </location>
</feature>
<evidence type="ECO:0000313" key="2">
    <source>
        <dbReference type="EMBL" id="QXO19224.1"/>
    </source>
</evidence>
<dbReference type="EMBL" id="CP076643">
    <property type="protein sequence ID" value="QXO19224.1"/>
    <property type="molecule type" value="Genomic_DNA"/>
</dbReference>
<feature type="transmembrane region" description="Helical" evidence="1">
    <location>
        <begin position="138"/>
        <end position="161"/>
    </location>
</feature>
<gene>
    <name evidence="2" type="ORF">KNV97_13645</name>
</gene>
<organism evidence="2 3">
    <name type="scientific">Vibrio ostreae</name>
    <dbReference type="NCBI Taxonomy" id="2841925"/>
    <lineage>
        <taxon>Bacteria</taxon>
        <taxon>Pseudomonadati</taxon>
        <taxon>Pseudomonadota</taxon>
        <taxon>Gammaproteobacteria</taxon>
        <taxon>Vibrionales</taxon>
        <taxon>Vibrionaceae</taxon>
        <taxon>Vibrio</taxon>
    </lineage>
</organism>
<evidence type="ECO:0000313" key="3">
    <source>
        <dbReference type="Proteomes" id="UP000694232"/>
    </source>
</evidence>
<keyword evidence="1" id="KW-1133">Transmembrane helix</keyword>
<keyword evidence="1" id="KW-0812">Transmembrane</keyword>
<name>A0A975UCA4_9VIBR</name>
<reference evidence="2" key="1">
    <citation type="submission" date="2021-06" db="EMBL/GenBank/DDBJ databases">
        <title>Vibrio nov. sp., novel gut bacterium isolated from Yellow Sea oyster.</title>
        <authorList>
            <person name="Muhammad N."/>
            <person name="Nguyen T.H."/>
            <person name="Lee Y.-J."/>
            <person name="Ko J."/>
            <person name="Kim S.-G."/>
        </authorList>
    </citation>
    <scope>NUCLEOTIDE SEQUENCE</scope>
    <source>
        <strain evidence="2">OG9-811</strain>
    </source>
</reference>
<dbReference type="Proteomes" id="UP000694232">
    <property type="component" value="Chromosome 1"/>
</dbReference>
<keyword evidence="3" id="KW-1185">Reference proteome</keyword>
<dbReference type="RefSeq" id="WP_218563370.1">
    <property type="nucleotide sequence ID" value="NZ_CP076643.1"/>
</dbReference>
<proteinExistence type="predicted"/>
<feature type="transmembrane region" description="Helical" evidence="1">
    <location>
        <begin position="18"/>
        <end position="38"/>
    </location>
</feature>